<dbReference type="EMBL" id="WHNP01000054">
    <property type="protein sequence ID" value="MPW21947.1"/>
    <property type="molecule type" value="Genomic_DNA"/>
</dbReference>
<evidence type="ECO:0000313" key="2">
    <source>
        <dbReference type="Proteomes" id="UP000484381"/>
    </source>
</evidence>
<protein>
    <submittedName>
        <fullName evidence="1">Uncharacterized protein</fullName>
    </submittedName>
</protein>
<gene>
    <name evidence="1" type="ORF">GCT13_35110</name>
</gene>
<dbReference type="AlphaFoldDB" id="A0A7X1NHA6"/>
<reference evidence="1 2" key="1">
    <citation type="submission" date="2019-10" db="EMBL/GenBank/DDBJ databases">
        <title>Paraburkholderia sp. isolated from nodules of Mimosa pudica from Brazilian Atlantic Forest soils.</title>
        <authorList>
            <person name="Paulitsch F."/>
            <person name="Hungria M."/>
            <person name="Dall'Agnol R."/>
        </authorList>
    </citation>
    <scope>NUCLEOTIDE SEQUENCE [LARGE SCALE GENOMIC DNA]</scope>
    <source>
        <strain evidence="1 2">CNPSo 3157</strain>
    </source>
</reference>
<sequence length="171" mass="19249">MATELCTAQTADSDLGRVSRYTCPDCHGVLVQIEEGSIIRFRCHTGHAFSSMTHIAILEVRFCFKRVIGMRDERRLSRTETRWCGPRVIHSRRASLTYRCDSRSATMLAVHNADEPKERHMAEQHKPREKVQTSGIYKVVKEGAGGSVFKMTCVEGEHFPPTRGGKSGQVL</sequence>
<accession>A0A7X1NHA6</accession>
<organism evidence="1 2">
    <name type="scientific">Paraburkholderia franconis</name>
    <dbReference type="NCBI Taxonomy" id="2654983"/>
    <lineage>
        <taxon>Bacteria</taxon>
        <taxon>Pseudomonadati</taxon>
        <taxon>Pseudomonadota</taxon>
        <taxon>Betaproteobacteria</taxon>
        <taxon>Burkholderiales</taxon>
        <taxon>Burkholderiaceae</taxon>
        <taxon>Paraburkholderia</taxon>
    </lineage>
</organism>
<name>A0A7X1NHA6_9BURK</name>
<comment type="caution">
    <text evidence="1">The sequence shown here is derived from an EMBL/GenBank/DDBJ whole genome shotgun (WGS) entry which is preliminary data.</text>
</comment>
<evidence type="ECO:0000313" key="1">
    <source>
        <dbReference type="EMBL" id="MPW21947.1"/>
    </source>
</evidence>
<dbReference type="Proteomes" id="UP000484381">
    <property type="component" value="Unassembled WGS sequence"/>
</dbReference>
<keyword evidence="2" id="KW-1185">Reference proteome</keyword>
<proteinExistence type="predicted"/>